<accession>A0A4Y8RRK0</accession>
<evidence type="ECO:0000313" key="4">
    <source>
        <dbReference type="Proteomes" id="UP000298179"/>
    </source>
</evidence>
<dbReference type="AlphaFoldDB" id="A0A4Y8RRK0"/>
<dbReference type="Proteomes" id="UP000298179">
    <property type="component" value="Unassembled WGS sequence"/>
</dbReference>
<feature type="signal peptide" evidence="2">
    <location>
        <begin position="1"/>
        <end position="23"/>
    </location>
</feature>
<feature type="region of interest" description="Disordered" evidence="1">
    <location>
        <begin position="25"/>
        <end position="144"/>
    </location>
</feature>
<dbReference type="RefSeq" id="WP_134761623.1">
    <property type="nucleotide sequence ID" value="NZ_SOZD01000002.1"/>
</dbReference>
<dbReference type="OrthoDB" id="7916373at2"/>
<sequence length="144" mass="15013">MKTTAIFSAALLGASMLSYGAFAQTSTNPTIVPGSESQMEIQNSEERDNVADNPGMSTAKSAQSESETMVPGSESQREMKRAEERDAVSSGDDAMSTGAITNDDEPTNDKILVPGSGADFSPGEDATTQEGKALPDDSPESQSQ</sequence>
<protein>
    <recommendedName>
        <fullName evidence="5">Serine/threonine protein kinase</fullName>
    </recommendedName>
</protein>
<feature type="chain" id="PRO_5021370640" description="Serine/threonine protein kinase" evidence="2">
    <location>
        <begin position="24"/>
        <end position="144"/>
    </location>
</feature>
<feature type="compositionally biased region" description="Polar residues" evidence="1">
    <location>
        <begin position="55"/>
        <end position="67"/>
    </location>
</feature>
<evidence type="ECO:0000256" key="2">
    <source>
        <dbReference type="SAM" id="SignalP"/>
    </source>
</evidence>
<feature type="compositionally biased region" description="Polar residues" evidence="1">
    <location>
        <begin position="25"/>
        <end position="42"/>
    </location>
</feature>
<reference evidence="3 4" key="1">
    <citation type="submission" date="2019-03" db="EMBL/GenBank/DDBJ databases">
        <title>Jiella endophytica sp. nov., a novel endophytic bacterium isolated from root of Ficus microcarpa Linn. f.</title>
        <authorList>
            <person name="Tuo L."/>
        </authorList>
    </citation>
    <scope>NUCLEOTIDE SEQUENCE [LARGE SCALE GENOMIC DNA]</scope>
    <source>
        <strain evidence="3 4">CBS5Q-3</strain>
    </source>
</reference>
<organism evidence="3 4">
    <name type="scientific">Jiella endophytica</name>
    <dbReference type="NCBI Taxonomy" id="2558362"/>
    <lineage>
        <taxon>Bacteria</taxon>
        <taxon>Pseudomonadati</taxon>
        <taxon>Pseudomonadota</taxon>
        <taxon>Alphaproteobacteria</taxon>
        <taxon>Hyphomicrobiales</taxon>
        <taxon>Aurantimonadaceae</taxon>
        <taxon>Jiella</taxon>
    </lineage>
</organism>
<evidence type="ECO:0008006" key="5">
    <source>
        <dbReference type="Google" id="ProtNLM"/>
    </source>
</evidence>
<evidence type="ECO:0000313" key="3">
    <source>
        <dbReference type="EMBL" id="TFF25454.1"/>
    </source>
</evidence>
<proteinExistence type="predicted"/>
<feature type="compositionally biased region" description="Basic and acidic residues" evidence="1">
    <location>
        <begin position="75"/>
        <end position="87"/>
    </location>
</feature>
<evidence type="ECO:0000256" key="1">
    <source>
        <dbReference type="SAM" id="MobiDB-lite"/>
    </source>
</evidence>
<dbReference type="EMBL" id="SOZD01000002">
    <property type="protein sequence ID" value="TFF25454.1"/>
    <property type="molecule type" value="Genomic_DNA"/>
</dbReference>
<comment type="caution">
    <text evidence="3">The sequence shown here is derived from an EMBL/GenBank/DDBJ whole genome shotgun (WGS) entry which is preliminary data.</text>
</comment>
<name>A0A4Y8RRK0_9HYPH</name>
<keyword evidence="4" id="KW-1185">Reference proteome</keyword>
<gene>
    <name evidence="3" type="ORF">E3C22_08870</name>
</gene>
<keyword evidence="2" id="KW-0732">Signal</keyword>